<dbReference type="RefSeq" id="WP_200587307.1">
    <property type="nucleotide sequence ID" value="NZ_JAEHFY010000020.1"/>
</dbReference>
<reference evidence="1 2" key="1">
    <citation type="submission" date="2020-12" db="EMBL/GenBank/DDBJ databases">
        <title>Bacterial novel species Pedobacter sp. SD-b isolated from soil.</title>
        <authorList>
            <person name="Jung H.-Y."/>
        </authorList>
    </citation>
    <scope>NUCLEOTIDE SEQUENCE [LARGE SCALE GENOMIC DNA]</scope>
    <source>
        <strain evidence="1 2">SD-b</strain>
    </source>
</reference>
<gene>
    <name evidence="1" type="ORF">I5M32_13600</name>
</gene>
<name>A0ABS1BM90_9SPHI</name>
<organism evidence="1 2">
    <name type="scientific">Pedobacter segetis</name>
    <dbReference type="NCBI Taxonomy" id="2793069"/>
    <lineage>
        <taxon>Bacteria</taxon>
        <taxon>Pseudomonadati</taxon>
        <taxon>Bacteroidota</taxon>
        <taxon>Sphingobacteriia</taxon>
        <taxon>Sphingobacteriales</taxon>
        <taxon>Sphingobacteriaceae</taxon>
        <taxon>Pedobacter</taxon>
    </lineage>
</organism>
<proteinExistence type="predicted"/>
<comment type="caution">
    <text evidence="1">The sequence shown here is derived from an EMBL/GenBank/DDBJ whole genome shotgun (WGS) entry which is preliminary data.</text>
</comment>
<keyword evidence="2" id="KW-1185">Reference proteome</keyword>
<dbReference type="Proteomes" id="UP000660024">
    <property type="component" value="Unassembled WGS sequence"/>
</dbReference>
<sequence>MIKKVSCILLIVLISLSSFTRLFYFAGYELNKNYIAKELCINKDKPEMHCNGKCFLNRKIAEAEKQQQSQERKTQKDLTQQIMLIATFKINFYSLEKDIIESCYQNNYKFIKSTSFYHPPPTV</sequence>
<protein>
    <recommendedName>
        <fullName evidence="3">Transmembrane protein</fullName>
    </recommendedName>
</protein>
<evidence type="ECO:0000313" key="2">
    <source>
        <dbReference type="Proteomes" id="UP000660024"/>
    </source>
</evidence>
<accession>A0ABS1BM90</accession>
<evidence type="ECO:0008006" key="3">
    <source>
        <dbReference type="Google" id="ProtNLM"/>
    </source>
</evidence>
<evidence type="ECO:0000313" key="1">
    <source>
        <dbReference type="EMBL" id="MBK0383998.1"/>
    </source>
</evidence>
<dbReference type="EMBL" id="JAEHFY010000020">
    <property type="protein sequence ID" value="MBK0383998.1"/>
    <property type="molecule type" value="Genomic_DNA"/>
</dbReference>